<reference evidence="2 3" key="1">
    <citation type="submission" date="2019-08" db="EMBL/GenBank/DDBJ databases">
        <title>Genomic characterization of a novel candidate phylum (ARYD3) from a high temperature, high salinity tertiary oil reservoir in north central Oklahoma, USA.</title>
        <authorList>
            <person name="Youssef N.H."/>
            <person name="Yadav A."/>
            <person name="Elshahed M.S."/>
        </authorList>
    </citation>
    <scope>NUCLEOTIDE SEQUENCE [LARGE SCALE GENOMIC DNA]</scope>
    <source>
        <strain evidence="2">ARYD1</strain>
    </source>
</reference>
<comment type="caution">
    <text evidence="2">The sequence shown here is derived from an EMBL/GenBank/DDBJ whole genome shotgun (WGS) entry which is preliminary data.</text>
</comment>
<protein>
    <submittedName>
        <fullName evidence="2">DUF116 domain-containing protein</fullName>
    </submittedName>
</protein>
<dbReference type="PANTHER" id="PTHR43801">
    <property type="entry name" value="NUCLEOTIDE-BINDING PROTEIN-RELATED"/>
    <property type="match status" value="1"/>
</dbReference>
<dbReference type="AlphaFoldDB" id="A0A5D0MPE6"/>
<evidence type="ECO:0000256" key="1">
    <source>
        <dbReference type="SAM" id="Phobius"/>
    </source>
</evidence>
<dbReference type="PANTHER" id="PTHR43801:SF1">
    <property type="entry name" value="POLYPRENYL SYNTHETASE"/>
    <property type="match status" value="1"/>
</dbReference>
<dbReference type="Pfam" id="PF01976">
    <property type="entry name" value="DUF116"/>
    <property type="match status" value="1"/>
</dbReference>
<sequence length="261" mass="29196">MDNRLKPEKKRLFIILLSIVGSTLVMLTGLFWYISYKGLDSISKFAGNIFTFLILAFGVFLLFSVLVLVFTMISGKQSKIASKLRGPLNKLLFPLVIKVSKLFHLDKDRITRSFIAINNELVMEYLNKKTVRNLLVLLPHCIQLEDCELKITKDILICKKCGKCDIGGLAKIAEKYNLTMNVATSGTIARRLIKEKRPDVILAVACERDLLSGVLDTYPLPVLGVFNSRPNGPCINTVVDVDLIEEIIKLLNISPAGVRET</sequence>
<dbReference type="EMBL" id="VSIV01000155">
    <property type="protein sequence ID" value="TYB33381.1"/>
    <property type="molecule type" value="Genomic_DNA"/>
</dbReference>
<organism evidence="2 3">
    <name type="scientific">Flexistipes sinusarabici</name>
    <dbReference type="NCBI Taxonomy" id="2352"/>
    <lineage>
        <taxon>Bacteria</taxon>
        <taxon>Pseudomonadati</taxon>
        <taxon>Deferribacterota</taxon>
        <taxon>Deferribacteres</taxon>
        <taxon>Deferribacterales</taxon>
        <taxon>Flexistipitaceae</taxon>
        <taxon>Flexistipes</taxon>
    </lineage>
</organism>
<gene>
    <name evidence="2" type="ORF">FXF49_06630</name>
</gene>
<dbReference type="RefSeq" id="WP_303701122.1">
    <property type="nucleotide sequence ID" value="NZ_VSIV01000155.1"/>
</dbReference>
<keyword evidence="1" id="KW-0472">Membrane</keyword>
<feature type="transmembrane region" description="Helical" evidence="1">
    <location>
        <begin position="12"/>
        <end position="34"/>
    </location>
</feature>
<accession>A0A5D0MPE6</accession>
<keyword evidence="1" id="KW-1133">Transmembrane helix</keyword>
<evidence type="ECO:0000313" key="2">
    <source>
        <dbReference type="EMBL" id="TYB33381.1"/>
    </source>
</evidence>
<dbReference type="Proteomes" id="UP000323337">
    <property type="component" value="Unassembled WGS sequence"/>
</dbReference>
<keyword evidence="1" id="KW-0812">Transmembrane</keyword>
<proteinExistence type="predicted"/>
<dbReference type="InterPro" id="IPR002829">
    <property type="entry name" value="DUF116"/>
</dbReference>
<name>A0A5D0MPE6_FLESI</name>
<feature type="transmembrane region" description="Helical" evidence="1">
    <location>
        <begin position="49"/>
        <end position="73"/>
    </location>
</feature>
<evidence type="ECO:0000313" key="3">
    <source>
        <dbReference type="Proteomes" id="UP000323337"/>
    </source>
</evidence>